<dbReference type="PATRIC" id="fig|1262666.3.peg.2951"/>
<dbReference type="Proteomes" id="UP000011922">
    <property type="component" value="Unassembled WGS sequence"/>
</dbReference>
<dbReference type="AlphaFoldDB" id="M5PQP2"/>
<proteinExistence type="predicted"/>
<dbReference type="EMBL" id="AOSV01000030">
    <property type="protein sequence ID" value="EMG36409.1"/>
    <property type="molecule type" value="Genomic_DNA"/>
</dbReference>
<name>M5PQP2_DESAF</name>
<feature type="region of interest" description="Disordered" evidence="1">
    <location>
        <begin position="1"/>
        <end position="26"/>
    </location>
</feature>
<evidence type="ECO:0000313" key="2">
    <source>
        <dbReference type="EMBL" id="EMG36409.1"/>
    </source>
</evidence>
<protein>
    <submittedName>
        <fullName evidence="2">Uncharacterized protein</fullName>
    </submittedName>
</protein>
<organism evidence="2 3">
    <name type="scientific">Desulfocurvibacter africanus PCS</name>
    <dbReference type="NCBI Taxonomy" id="1262666"/>
    <lineage>
        <taxon>Bacteria</taxon>
        <taxon>Pseudomonadati</taxon>
        <taxon>Thermodesulfobacteriota</taxon>
        <taxon>Desulfovibrionia</taxon>
        <taxon>Desulfovibrionales</taxon>
        <taxon>Desulfovibrionaceae</taxon>
        <taxon>Desulfocurvibacter</taxon>
    </lineage>
</organism>
<gene>
    <name evidence="2" type="ORF">PCS_02912</name>
</gene>
<accession>M5PQP2</accession>
<reference evidence="2 3" key="1">
    <citation type="journal article" date="2013" name="Genome Announc.">
        <title>Draft Genome Sequence for Desulfovibrio africanus Strain PCS.</title>
        <authorList>
            <person name="Brown S.D."/>
            <person name="Utturkar S.M."/>
            <person name="Arkin A.P."/>
            <person name="Deutschbauer A.M."/>
            <person name="Elias D.A."/>
            <person name="Hazen T.C."/>
            <person name="Chakraborty R."/>
        </authorList>
    </citation>
    <scope>NUCLEOTIDE SEQUENCE [LARGE SCALE GENOMIC DNA]</scope>
    <source>
        <strain evidence="2 3">PCS</strain>
    </source>
</reference>
<sequence>MRPETRSLLGQFDTPHSAVTEVRRPKPQASARNIVIASGESHACQQWIAPLRSSTFQIREQLCHDFLNVWRSS</sequence>
<evidence type="ECO:0000313" key="3">
    <source>
        <dbReference type="Proteomes" id="UP000011922"/>
    </source>
</evidence>
<evidence type="ECO:0000256" key="1">
    <source>
        <dbReference type="SAM" id="MobiDB-lite"/>
    </source>
</evidence>
<comment type="caution">
    <text evidence="2">The sequence shown here is derived from an EMBL/GenBank/DDBJ whole genome shotgun (WGS) entry which is preliminary data.</text>
</comment>